<dbReference type="Pfam" id="PF13365">
    <property type="entry name" value="Trypsin_2"/>
    <property type="match status" value="1"/>
</dbReference>
<dbReference type="InterPro" id="IPR050966">
    <property type="entry name" value="Glutamyl_endopeptidase"/>
</dbReference>
<comment type="caution">
    <text evidence="7">The sequence shown here is derived from an EMBL/GenBank/DDBJ whole genome shotgun (WGS) entry which is preliminary data.</text>
</comment>
<evidence type="ECO:0000313" key="8">
    <source>
        <dbReference type="Proteomes" id="UP000196531"/>
    </source>
</evidence>
<organism evidence="7 8">
    <name type="scientific">Halobacteriovorax marinus</name>
    <dbReference type="NCBI Taxonomy" id="97084"/>
    <lineage>
        <taxon>Bacteria</taxon>
        <taxon>Pseudomonadati</taxon>
        <taxon>Bdellovibrionota</taxon>
        <taxon>Bacteriovoracia</taxon>
        <taxon>Bacteriovoracales</taxon>
        <taxon>Halobacteriovoraceae</taxon>
        <taxon>Halobacteriovorax</taxon>
    </lineage>
</organism>
<sequence length="351" mass="38483">MQLIYVYIAQRNHSTINEVNMKNMMTFLCLAVLSTPTFAGSVQKVLYGKDDRQEVSSYPNEMFQKLAQSVAGRVSKYDLELEQGSESSNAILDSIRELRELYSSLGLSFDESSLTSTVSTDAVATPGSFYKYSAQTLGDRINACSEERFTKQPTLMSCTGFLVGKDLLVTAGHCMTSNFDCSGNKWVFGFTEGIDKIPSNSVYNCKEVVSQEQISLPFIGTTDYAVIRLDRPVTDRAPLKFRTSGKIRSKADVLVIGHPLGLPLKIADNATVRGTFGKTFNANLDTYGGNSGSPVFNARTGLVEGVLVQGAEDLDYQGSCTASRSENGKKEVIYKITRLKALQKLHKQGNL</sequence>
<dbReference type="Proteomes" id="UP000196531">
    <property type="component" value="Unassembled WGS sequence"/>
</dbReference>
<evidence type="ECO:0000256" key="4">
    <source>
        <dbReference type="ARBA" id="ARBA00022801"/>
    </source>
</evidence>
<dbReference type="InterPro" id="IPR043504">
    <property type="entry name" value="Peptidase_S1_PA_chymotrypsin"/>
</dbReference>
<evidence type="ECO:0000256" key="6">
    <source>
        <dbReference type="RuleBase" id="RU004296"/>
    </source>
</evidence>
<evidence type="ECO:0000256" key="1">
    <source>
        <dbReference type="ARBA" id="ARBA00008764"/>
    </source>
</evidence>
<comment type="similarity">
    <text evidence="1 6">Belongs to the peptidase S1B family.</text>
</comment>
<dbReference type="GO" id="GO:0006508">
    <property type="term" value="P:proteolysis"/>
    <property type="evidence" value="ECO:0007669"/>
    <property type="project" value="UniProtKB-KW"/>
</dbReference>
<reference evidence="8" key="1">
    <citation type="journal article" date="2017" name="Proc. Natl. Acad. Sci. U.S.A.">
        <title>Simulation of Deepwater Horizon oil plume reveals substrate specialization within a complex community of hydrocarbon-degraders.</title>
        <authorList>
            <person name="Hu P."/>
            <person name="Dubinsky E.A."/>
            <person name="Probst A.J."/>
            <person name="Wang J."/>
            <person name="Sieber C.M.K."/>
            <person name="Tom L.M."/>
            <person name="Gardinali P."/>
            <person name="Banfield J.F."/>
            <person name="Atlas R.M."/>
            <person name="Andersen G.L."/>
        </authorList>
    </citation>
    <scope>NUCLEOTIDE SEQUENCE [LARGE SCALE GENOMIC DNA]</scope>
</reference>
<protein>
    <recommendedName>
        <fullName evidence="6">Serine protease</fullName>
        <ecNumber evidence="6">3.4.21.-</ecNumber>
    </recommendedName>
</protein>
<dbReference type="PRINTS" id="PR00839">
    <property type="entry name" value="V8PROTEASE"/>
</dbReference>
<keyword evidence="5 6" id="KW-0720">Serine protease</keyword>
<dbReference type="InterPro" id="IPR008256">
    <property type="entry name" value="Peptidase_S1B"/>
</dbReference>
<dbReference type="PROSITE" id="PS00134">
    <property type="entry name" value="TRYPSIN_HIS"/>
    <property type="match status" value="1"/>
</dbReference>
<dbReference type="InterPro" id="IPR000126">
    <property type="entry name" value="V8_ser_AS"/>
</dbReference>
<dbReference type="PANTHER" id="PTHR15462:SF8">
    <property type="entry name" value="SERINE PROTEASE"/>
    <property type="match status" value="1"/>
</dbReference>
<dbReference type="GO" id="GO:0004252">
    <property type="term" value="F:serine-type endopeptidase activity"/>
    <property type="evidence" value="ECO:0007669"/>
    <property type="project" value="InterPro"/>
</dbReference>
<evidence type="ECO:0000313" key="7">
    <source>
        <dbReference type="EMBL" id="OUR97944.1"/>
    </source>
</evidence>
<dbReference type="EC" id="3.4.21.-" evidence="6"/>
<accession>A0A1Y5FE20</accession>
<keyword evidence="2 6" id="KW-0645">Protease</keyword>
<dbReference type="Gene3D" id="2.40.10.10">
    <property type="entry name" value="Trypsin-like serine proteases"/>
    <property type="match status" value="2"/>
</dbReference>
<dbReference type="PROSITE" id="PS00673">
    <property type="entry name" value="V8_SER"/>
    <property type="match status" value="1"/>
</dbReference>
<dbReference type="AlphaFoldDB" id="A0A1Y5FE20"/>
<name>A0A1Y5FE20_9BACT</name>
<gene>
    <name evidence="7" type="ORF">A9Q84_07040</name>
</gene>
<evidence type="ECO:0000256" key="3">
    <source>
        <dbReference type="ARBA" id="ARBA00022729"/>
    </source>
</evidence>
<keyword evidence="4 6" id="KW-0378">Hydrolase</keyword>
<proteinExistence type="inferred from homology"/>
<dbReference type="InterPro" id="IPR018114">
    <property type="entry name" value="TRYPSIN_HIS"/>
</dbReference>
<evidence type="ECO:0000256" key="5">
    <source>
        <dbReference type="ARBA" id="ARBA00022825"/>
    </source>
</evidence>
<dbReference type="SUPFAM" id="SSF50494">
    <property type="entry name" value="Trypsin-like serine proteases"/>
    <property type="match status" value="1"/>
</dbReference>
<keyword evidence="3" id="KW-0732">Signal</keyword>
<dbReference type="PANTHER" id="PTHR15462">
    <property type="entry name" value="SERINE PROTEASE"/>
    <property type="match status" value="1"/>
</dbReference>
<evidence type="ECO:0000256" key="2">
    <source>
        <dbReference type="ARBA" id="ARBA00022670"/>
    </source>
</evidence>
<dbReference type="InterPro" id="IPR009003">
    <property type="entry name" value="Peptidase_S1_PA"/>
</dbReference>
<dbReference type="EMBL" id="MAAO01000005">
    <property type="protein sequence ID" value="OUR97944.1"/>
    <property type="molecule type" value="Genomic_DNA"/>
</dbReference>